<evidence type="ECO:0000256" key="4">
    <source>
        <dbReference type="ARBA" id="ARBA00022840"/>
    </source>
</evidence>
<dbReference type="InterPro" id="IPR018181">
    <property type="entry name" value="Heat_shock_70_CS"/>
</dbReference>
<keyword evidence="2" id="KW-0732">Signal</keyword>
<evidence type="ECO:0000313" key="8">
    <source>
        <dbReference type="Proteomes" id="UP000245783"/>
    </source>
</evidence>
<organism evidence="7 8">
    <name type="scientific">Ceraceosorus guamensis</name>
    <dbReference type="NCBI Taxonomy" id="1522189"/>
    <lineage>
        <taxon>Eukaryota</taxon>
        <taxon>Fungi</taxon>
        <taxon>Dikarya</taxon>
        <taxon>Basidiomycota</taxon>
        <taxon>Ustilaginomycotina</taxon>
        <taxon>Exobasidiomycetes</taxon>
        <taxon>Ceraceosorales</taxon>
        <taxon>Ceraceosoraceae</taxon>
        <taxon>Ceraceosorus</taxon>
    </lineage>
</organism>
<evidence type="ECO:0000256" key="1">
    <source>
        <dbReference type="ARBA" id="ARBA00004319"/>
    </source>
</evidence>
<feature type="compositionally biased region" description="Low complexity" evidence="6">
    <location>
        <begin position="889"/>
        <end position="909"/>
    </location>
</feature>
<keyword evidence="8" id="KW-1185">Reference proteome</keyword>
<dbReference type="PRINTS" id="PR00301">
    <property type="entry name" value="HEATSHOCK70"/>
</dbReference>
<dbReference type="GO" id="GO:0140662">
    <property type="term" value="F:ATP-dependent protein folding chaperone"/>
    <property type="evidence" value="ECO:0007669"/>
    <property type="project" value="InterPro"/>
</dbReference>
<dbReference type="GeneID" id="37032723"/>
<gene>
    <name evidence="7" type="ORF">IE81DRAFT_197650</name>
</gene>
<dbReference type="Gene3D" id="1.20.1270.10">
    <property type="match status" value="1"/>
</dbReference>
<evidence type="ECO:0000256" key="6">
    <source>
        <dbReference type="SAM" id="MobiDB-lite"/>
    </source>
</evidence>
<evidence type="ECO:0000313" key="7">
    <source>
        <dbReference type="EMBL" id="PWN41027.1"/>
    </source>
</evidence>
<dbReference type="PROSITE" id="PS01036">
    <property type="entry name" value="HSP70_3"/>
    <property type="match status" value="1"/>
</dbReference>
<dbReference type="Proteomes" id="UP000245783">
    <property type="component" value="Unassembled WGS sequence"/>
</dbReference>
<feature type="compositionally biased region" description="Basic residues" evidence="6">
    <location>
        <begin position="866"/>
        <end position="878"/>
    </location>
</feature>
<dbReference type="GO" id="GO:0005524">
    <property type="term" value="F:ATP binding"/>
    <property type="evidence" value="ECO:0007669"/>
    <property type="project" value="UniProtKB-KW"/>
</dbReference>
<feature type="region of interest" description="Disordered" evidence="6">
    <location>
        <begin position="860"/>
        <end position="931"/>
    </location>
</feature>
<dbReference type="Gene3D" id="3.30.30.30">
    <property type="match status" value="1"/>
</dbReference>
<dbReference type="InterPro" id="IPR013126">
    <property type="entry name" value="Hsp_70_fam"/>
</dbReference>
<keyword evidence="5" id="KW-0143">Chaperone</keyword>
<dbReference type="Pfam" id="PF00012">
    <property type="entry name" value="HSP70"/>
    <property type="match status" value="1"/>
</dbReference>
<feature type="region of interest" description="Disordered" evidence="6">
    <location>
        <begin position="610"/>
        <end position="644"/>
    </location>
</feature>
<dbReference type="PANTHER" id="PTHR45639:SF3">
    <property type="entry name" value="HYPOXIA UP-REGULATED PROTEIN 1"/>
    <property type="match status" value="1"/>
</dbReference>
<dbReference type="RefSeq" id="XP_025368187.1">
    <property type="nucleotide sequence ID" value="XM_025510853.1"/>
</dbReference>
<keyword evidence="3" id="KW-0547">Nucleotide-binding</keyword>
<dbReference type="FunCoup" id="A0A316VTW3">
    <property type="interactions" value="211"/>
</dbReference>
<accession>A0A316VTW3</accession>
<dbReference type="InterPro" id="IPR043129">
    <property type="entry name" value="ATPase_NBD"/>
</dbReference>
<proteinExistence type="predicted"/>
<dbReference type="InterPro" id="IPR029048">
    <property type="entry name" value="HSP70_C_sf"/>
</dbReference>
<dbReference type="CDD" id="cd10230">
    <property type="entry name" value="ASKHA_NBD_HSP70_HYOU1"/>
    <property type="match status" value="1"/>
</dbReference>
<dbReference type="SUPFAM" id="SSF100934">
    <property type="entry name" value="Heat shock protein 70kD (HSP70), C-terminal subdomain"/>
    <property type="match status" value="1"/>
</dbReference>
<comment type="subcellular location">
    <subcellularLocation>
        <location evidence="1">Endoplasmic reticulum lumen</location>
    </subcellularLocation>
</comment>
<dbReference type="OrthoDB" id="10262720at2759"/>
<dbReference type="STRING" id="1522189.A0A316VTW3"/>
<dbReference type="Gene3D" id="3.90.640.10">
    <property type="entry name" value="Actin, Chain A, domain 4"/>
    <property type="match status" value="1"/>
</dbReference>
<dbReference type="GO" id="GO:0005788">
    <property type="term" value="C:endoplasmic reticulum lumen"/>
    <property type="evidence" value="ECO:0007669"/>
    <property type="project" value="UniProtKB-SubCell"/>
</dbReference>
<dbReference type="GO" id="GO:0034663">
    <property type="term" value="C:endoplasmic reticulum chaperone complex"/>
    <property type="evidence" value="ECO:0007669"/>
    <property type="project" value="TreeGrafter"/>
</dbReference>
<dbReference type="AlphaFoldDB" id="A0A316VTW3"/>
<name>A0A316VTW3_9BASI</name>
<dbReference type="Gene3D" id="3.30.420.40">
    <property type="match status" value="2"/>
</dbReference>
<reference evidence="7 8" key="1">
    <citation type="journal article" date="2018" name="Mol. Biol. Evol.">
        <title>Broad Genomic Sampling Reveals a Smut Pathogenic Ancestry of the Fungal Clade Ustilaginomycotina.</title>
        <authorList>
            <person name="Kijpornyongpan T."/>
            <person name="Mondo S.J."/>
            <person name="Barry K."/>
            <person name="Sandor L."/>
            <person name="Lee J."/>
            <person name="Lipzen A."/>
            <person name="Pangilinan J."/>
            <person name="LaButti K."/>
            <person name="Hainaut M."/>
            <person name="Henrissat B."/>
            <person name="Grigoriev I.V."/>
            <person name="Spatafora J.W."/>
            <person name="Aime M.C."/>
        </authorList>
    </citation>
    <scope>NUCLEOTIDE SEQUENCE [LARGE SCALE GENOMIC DNA]</scope>
    <source>
        <strain evidence="7 8">MCA 4658</strain>
    </source>
</reference>
<sequence>MAVMTTRRTGRPPFVAMVLALALSCAYMLSHLCVAAMGVVGIDYGTESIKISLVKPGVPFDVVLSRDSKRKLPAAVAWKKQERLFGTDASNLATRFPGDTFINAKLLLGRTFDDADVNARAKYQSLLGTKLIPTTRDTCAVQRATDYTNDASGPDTYAVEELVAAQFSHARELAEEAAGEEFRRSYPGTVGSFGGLDVVITVPVYWTAAERHAIVDAARIAGFEPRLVSDGAAVGVNYAQTRTFPKSEKHLFYDAGAGSARATIVEFSTRLVQADSILSIGSTQKEAVIVDVLSAGWDRQASGVAVDTLIRDALADKFEETHGNRLEKPLRSQPRALARLLKEANRVKHVLSANVEASVNVEGLAEEIDFRSRFSREELERLVEAAGLTHLFASPVQDALKSAKLRISDLDSIVLVGGMSRVPFVQAALRAAGIPDSKIAQNVNADEAAVMGAAFYGATFNPQFRMKAIRAFDGNVYPVVLRESNGKEEIIYPSGSFEKTEHVRHYSGKEAASDFSLDIKYDRSVTPKLDSFDADLYRFEVVETDNYLAGLKERGELDQVDLNLNLTIISEPLGTYSIGAVWLNVTQKPGGIAGALKSFFNVGANAVDEEEEDGALDTNSTTADDAAANNSSAPAKTKKSKKALPTNRAIRLVGRAVPLGSIRPYSGTDLGNAKDRLYVANTEAKSRVAREEARNVLEASIYRARDIVHDEGFSVASKPKEREAISKKADELAEWLASRDGEVADLPKLKTRQSQLDNLIKPIEKRISEQRGRSAAITRLTSAMQDTHAFVSAARQNLTEALAAGQGSKYTVADLDTLEAQLKKDEKWYKDGETKQAKLSLEDDPVLKIADLEKRAKKLRDTIKRLSTRRIPKTRPPKKSSAAPPPSEPSASPGAESEQMFPPSQQEPASEPEPEPEQPEQPHPTQKHTEL</sequence>
<protein>
    <submittedName>
        <fullName evidence="7">Actin-like ATPase domain-containing protein</fullName>
    </submittedName>
</protein>
<feature type="compositionally biased region" description="Low complexity" evidence="6">
    <location>
        <begin position="616"/>
        <end position="635"/>
    </location>
</feature>
<dbReference type="SUPFAM" id="SSF53067">
    <property type="entry name" value="Actin-like ATPase domain"/>
    <property type="match status" value="2"/>
</dbReference>
<evidence type="ECO:0000256" key="5">
    <source>
        <dbReference type="ARBA" id="ARBA00023186"/>
    </source>
</evidence>
<evidence type="ECO:0000256" key="2">
    <source>
        <dbReference type="ARBA" id="ARBA00022729"/>
    </source>
</evidence>
<dbReference type="InParanoid" id="A0A316VTW3"/>
<evidence type="ECO:0000256" key="3">
    <source>
        <dbReference type="ARBA" id="ARBA00022741"/>
    </source>
</evidence>
<dbReference type="PANTHER" id="PTHR45639">
    <property type="entry name" value="HSC70CB, ISOFORM G-RELATED"/>
    <property type="match status" value="1"/>
</dbReference>
<dbReference type="EMBL" id="KZ819401">
    <property type="protein sequence ID" value="PWN41027.1"/>
    <property type="molecule type" value="Genomic_DNA"/>
</dbReference>
<keyword evidence="4" id="KW-0067">ATP-binding</keyword>
<dbReference type="PROSITE" id="PS51257">
    <property type="entry name" value="PROKAR_LIPOPROTEIN"/>
    <property type="match status" value="1"/>
</dbReference>
<dbReference type="GO" id="GO:0030968">
    <property type="term" value="P:endoplasmic reticulum unfolded protein response"/>
    <property type="evidence" value="ECO:0007669"/>
    <property type="project" value="TreeGrafter"/>
</dbReference>